<accession>A0ABT0C3B7</accession>
<dbReference type="Gene3D" id="3.30.2010.10">
    <property type="entry name" value="Metalloproteases ('zincins'), catalytic domain"/>
    <property type="match status" value="1"/>
</dbReference>
<dbReference type="CDD" id="cd07344">
    <property type="entry name" value="M48_yhfN_like"/>
    <property type="match status" value="1"/>
</dbReference>
<dbReference type="InterPro" id="IPR053136">
    <property type="entry name" value="UTP_pyrophosphatase-like"/>
</dbReference>
<dbReference type="InterPro" id="IPR002725">
    <property type="entry name" value="YgjP-like_metallopeptidase"/>
</dbReference>
<comment type="caution">
    <text evidence="2">The sequence shown here is derived from an EMBL/GenBank/DDBJ whole genome shotgun (WGS) entry which is preliminary data.</text>
</comment>
<name>A0ABT0C3B7_9BACT</name>
<reference evidence="2 3" key="1">
    <citation type="submission" date="2022-03" db="EMBL/GenBank/DDBJ databases">
        <title>Parabacteroides sp. nov. isolated from swine feces.</title>
        <authorList>
            <person name="Bak J.E."/>
        </authorList>
    </citation>
    <scope>NUCLEOTIDE SEQUENCE [LARGE SCALE GENOMIC DNA]</scope>
    <source>
        <strain evidence="2 3">AGMB00274</strain>
    </source>
</reference>
<dbReference type="EMBL" id="JAKZMM010000033">
    <property type="protein sequence ID" value="MCJ2381415.1"/>
    <property type="molecule type" value="Genomic_DNA"/>
</dbReference>
<evidence type="ECO:0000313" key="2">
    <source>
        <dbReference type="EMBL" id="MCJ2381415.1"/>
    </source>
</evidence>
<dbReference type="PANTHER" id="PTHR30399:SF1">
    <property type="entry name" value="UTP PYROPHOSPHATASE"/>
    <property type="match status" value="1"/>
</dbReference>
<feature type="domain" description="YgjP-like metallopeptidase" evidence="1">
    <location>
        <begin position="22"/>
        <end position="228"/>
    </location>
</feature>
<proteinExistence type="predicted"/>
<dbReference type="PANTHER" id="PTHR30399">
    <property type="entry name" value="UNCHARACTERIZED PROTEIN YGJP"/>
    <property type="match status" value="1"/>
</dbReference>
<evidence type="ECO:0000313" key="3">
    <source>
        <dbReference type="Proteomes" id="UP001165444"/>
    </source>
</evidence>
<evidence type="ECO:0000259" key="1">
    <source>
        <dbReference type="Pfam" id="PF01863"/>
    </source>
</evidence>
<dbReference type="Pfam" id="PF01863">
    <property type="entry name" value="YgjP-like"/>
    <property type="match status" value="1"/>
</dbReference>
<protein>
    <submittedName>
        <fullName evidence="2">M48 family metallopeptidase</fullName>
    </submittedName>
</protein>
<gene>
    <name evidence="2" type="ORF">MUN53_12490</name>
</gene>
<sequence length="233" mass="27419">MEKYFDDKELGRVVIRYSERARNYTLKITNGQVFATMPVRGSEEKMLTFILGNREKIKAALKKHPARPLLNEQTDWQTATFRVRIVRTERDNFYMALKDGVLQISCPQVTNFADDEVQQLLKQMLASAFRHEAKRYLPGRLSAWAQKYGFVYKQVKINSSQTHWGSCTSSKHINLSLYLMLLPWHLIDYVLLHELCHLKEMSHNEHFWNLLDRLTDGKAKALRTELKSYHMLK</sequence>
<organism evidence="2 3">
    <name type="scientific">Parabacteroides faecalis</name>
    <dbReference type="NCBI Taxonomy" id="2924040"/>
    <lineage>
        <taxon>Bacteria</taxon>
        <taxon>Pseudomonadati</taxon>
        <taxon>Bacteroidota</taxon>
        <taxon>Bacteroidia</taxon>
        <taxon>Bacteroidales</taxon>
        <taxon>Tannerellaceae</taxon>
        <taxon>Parabacteroides</taxon>
    </lineage>
</organism>
<keyword evidence="3" id="KW-1185">Reference proteome</keyword>
<dbReference type="RefSeq" id="WP_243325767.1">
    <property type="nucleotide sequence ID" value="NZ_JAKZMM010000033.1"/>
</dbReference>
<dbReference type="Proteomes" id="UP001165444">
    <property type="component" value="Unassembled WGS sequence"/>
</dbReference>